<sequence length="159" mass="17897">MGTFYLAKMLGFRLKIEKPLKRNNLVEIESVAELYGTRLGNGSQKSRFNRDESTNEIGIMGDGVISRCRITRNSFMSTRAKPPAITKSFKWFHGPVAFRSVTINSKQTKTAVEPVRTDTRSVLHLTVPRRRPSAAGRAPAHCRVRNDNCCSFETLNLIP</sequence>
<reference evidence="1 2" key="1">
    <citation type="journal article" date="2019" name="Commun. Biol.">
        <title>The bagworm genome reveals a unique fibroin gene that provides high tensile strength.</title>
        <authorList>
            <person name="Kono N."/>
            <person name="Nakamura H."/>
            <person name="Ohtoshi R."/>
            <person name="Tomita M."/>
            <person name="Numata K."/>
            <person name="Arakawa K."/>
        </authorList>
    </citation>
    <scope>NUCLEOTIDE SEQUENCE [LARGE SCALE GENOMIC DNA]</scope>
</reference>
<dbReference type="Proteomes" id="UP000299102">
    <property type="component" value="Unassembled WGS sequence"/>
</dbReference>
<organism evidence="1 2">
    <name type="scientific">Eumeta variegata</name>
    <name type="common">Bagworm moth</name>
    <name type="synonym">Eumeta japonica</name>
    <dbReference type="NCBI Taxonomy" id="151549"/>
    <lineage>
        <taxon>Eukaryota</taxon>
        <taxon>Metazoa</taxon>
        <taxon>Ecdysozoa</taxon>
        <taxon>Arthropoda</taxon>
        <taxon>Hexapoda</taxon>
        <taxon>Insecta</taxon>
        <taxon>Pterygota</taxon>
        <taxon>Neoptera</taxon>
        <taxon>Endopterygota</taxon>
        <taxon>Lepidoptera</taxon>
        <taxon>Glossata</taxon>
        <taxon>Ditrysia</taxon>
        <taxon>Tineoidea</taxon>
        <taxon>Psychidae</taxon>
        <taxon>Oiketicinae</taxon>
        <taxon>Eumeta</taxon>
    </lineage>
</organism>
<gene>
    <name evidence="1" type="ORF">EVAR_25682_1</name>
</gene>
<dbReference type="EMBL" id="BGZK01000545">
    <property type="protein sequence ID" value="GBP49468.1"/>
    <property type="molecule type" value="Genomic_DNA"/>
</dbReference>
<evidence type="ECO:0000313" key="1">
    <source>
        <dbReference type="EMBL" id="GBP49468.1"/>
    </source>
</evidence>
<name>A0A4C1WDN0_EUMVA</name>
<proteinExistence type="predicted"/>
<accession>A0A4C1WDN0</accession>
<protein>
    <submittedName>
        <fullName evidence="1">Uncharacterized protein</fullName>
    </submittedName>
</protein>
<dbReference type="AlphaFoldDB" id="A0A4C1WDN0"/>
<evidence type="ECO:0000313" key="2">
    <source>
        <dbReference type="Proteomes" id="UP000299102"/>
    </source>
</evidence>
<keyword evidence="2" id="KW-1185">Reference proteome</keyword>
<comment type="caution">
    <text evidence="1">The sequence shown here is derived from an EMBL/GenBank/DDBJ whole genome shotgun (WGS) entry which is preliminary data.</text>
</comment>